<organism evidence="2 3">
    <name type="scientific">Hondaea fermentalgiana</name>
    <dbReference type="NCBI Taxonomy" id="2315210"/>
    <lineage>
        <taxon>Eukaryota</taxon>
        <taxon>Sar</taxon>
        <taxon>Stramenopiles</taxon>
        <taxon>Bigyra</taxon>
        <taxon>Labyrinthulomycetes</taxon>
        <taxon>Thraustochytrida</taxon>
        <taxon>Thraustochytriidae</taxon>
        <taxon>Hondaea</taxon>
    </lineage>
</organism>
<accession>A0A2R5GSN1</accession>
<gene>
    <name evidence="2" type="ORF">FCC1311_100952</name>
</gene>
<dbReference type="Proteomes" id="UP000241890">
    <property type="component" value="Unassembled WGS sequence"/>
</dbReference>
<reference evidence="2 3" key="1">
    <citation type="submission" date="2017-12" db="EMBL/GenBank/DDBJ databases">
        <title>Sequencing, de novo assembly and annotation of complete genome of a new Thraustochytrid species, strain FCC1311.</title>
        <authorList>
            <person name="Sedici K."/>
            <person name="Godart F."/>
            <person name="Aiese Cigliano R."/>
            <person name="Sanseverino W."/>
            <person name="Barakat M."/>
            <person name="Ortet P."/>
            <person name="Marechal E."/>
            <person name="Cagnac O."/>
            <person name="Amato A."/>
        </authorList>
    </citation>
    <scope>NUCLEOTIDE SEQUENCE [LARGE SCALE GENOMIC DNA]</scope>
</reference>
<comment type="caution">
    <text evidence="2">The sequence shown here is derived from an EMBL/GenBank/DDBJ whole genome shotgun (WGS) entry which is preliminary data.</text>
</comment>
<evidence type="ECO:0000313" key="2">
    <source>
        <dbReference type="EMBL" id="GBG33872.1"/>
    </source>
</evidence>
<sequence>MGKSVSQRVYFLVLLVRADVSPSVIRATWNVHEVDRLILQVYEQPKVLAGGGRRDEDSLRDADQRHAGFTRNRNPVDMSRASWLLRAGQPAAHDFASSCAGSNGGDNKTENGLAPDLGPAYCRAAMLVSESINLYLRALGALSAAICCSPEDPVIWP</sequence>
<name>A0A2R5GSN1_9STRA</name>
<evidence type="ECO:0000313" key="3">
    <source>
        <dbReference type="Proteomes" id="UP000241890"/>
    </source>
</evidence>
<dbReference type="InParanoid" id="A0A2R5GSN1"/>
<feature type="non-terminal residue" evidence="2">
    <location>
        <position position="157"/>
    </location>
</feature>
<proteinExistence type="predicted"/>
<keyword evidence="3" id="KW-1185">Reference proteome</keyword>
<feature type="compositionally biased region" description="Basic and acidic residues" evidence="1">
    <location>
        <begin position="52"/>
        <end position="66"/>
    </location>
</feature>
<dbReference type="AlphaFoldDB" id="A0A2R5GSN1"/>
<evidence type="ECO:0000256" key="1">
    <source>
        <dbReference type="SAM" id="MobiDB-lite"/>
    </source>
</evidence>
<feature type="region of interest" description="Disordered" evidence="1">
    <location>
        <begin position="50"/>
        <end position="72"/>
    </location>
</feature>
<dbReference type="EMBL" id="BEYU01000172">
    <property type="protein sequence ID" value="GBG33872.1"/>
    <property type="molecule type" value="Genomic_DNA"/>
</dbReference>
<protein>
    <submittedName>
        <fullName evidence="2">Uncharacterized protein</fullName>
    </submittedName>
</protein>